<dbReference type="InterPro" id="IPR002347">
    <property type="entry name" value="SDR_fam"/>
</dbReference>
<dbReference type="Proteomes" id="UP000317909">
    <property type="component" value="Chromosome"/>
</dbReference>
<dbReference type="PANTHER" id="PTHR45458:SF1">
    <property type="entry name" value="SHORT CHAIN DEHYDROGENASE"/>
    <property type="match status" value="1"/>
</dbReference>
<dbReference type="InterPro" id="IPR052184">
    <property type="entry name" value="SDR_enzymes"/>
</dbReference>
<reference evidence="1 2" key="1">
    <citation type="submission" date="2019-02" db="EMBL/GenBank/DDBJ databases">
        <title>Deep-cultivation of Planctomycetes and their phenomic and genomic characterization uncovers novel biology.</title>
        <authorList>
            <person name="Wiegand S."/>
            <person name="Jogler M."/>
            <person name="Boedeker C."/>
            <person name="Pinto D."/>
            <person name="Vollmers J."/>
            <person name="Rivas-Marin E."/>
            <person name="Kohn T."/>
            <person name="Peeters S.H."/>
            <person name="Heuer A."/>
            <person name="Rast P."/>
            <person name="Oberbeckmann S."/>
            <person name="Bunk B."/>
            <person name="Jeske O."/>
            <person name="Meyerdierks A."/>
            <person name="Storesund J.E."/>
            <person name="Kallscheuer N."/>
            <person name="Luecker S."/>
            <person name="Lage O.M."/>
            <person name="Pohl T."/>
            <person name="Merkel B.J."/>
            <person name="Hornburger P."/>
            <person name="Mueller R.-W."/>
            <person name="Bruemmer F."/>
            <person name="Labrenz M."/>
            <person name="Spormann A.M."/>
            <person name="Op den Camp H."/>
            <person name="Overmann J."/>
            <person name="Amann R."/>
            <person name="Jetten M.S.M."/>
            <person name="Mascher T."/>
            <person name="Medema M.H."/>
            <person name="Devos D.P."/>
            <person name="Kaster A.-K."/>
            <person name="Ovreas L."/>
            <person name="Rohde M."/>
            <person name="Galperin M.Y."/>
            <person name="Jogler C."/>
        </authorList>
    </citation>
    <scope>NUCLEOTIDE SEQUENCE [LARGE SCALE GENOMIC DNA]</scope>
    <source>
        <strain evidence="1 2">I41</strain>
    </source>
</reference>
<dbReference type="SUPFAM" id="SSF51735">
    <property type="entry name" value="NAD(P)-binding Rossmann-fold domains"/>
    <property type="match status" value="1"/>
</dbReference>
<protein>
    <submittedName>
        <fullName evidence="1">C-factor</fullName>
    </submittedName>
</protein>
<dbReference type="Gene3D" id="3.40.50.720">
    <property type="entry name" value="NAD(P)-binding Rossmann-like Domain"/>
    <property type="match status" value="1"/>
</dbReference>
<dbReference type="Pfam" id="PF00106">
    <property type="entry name" value="adh_short"/>
    <property type="match status" value="1"/>
</dbReference>
<dbReference type="KEGG" id="llh:I41_08660"/>
<dbReference type="EMBL" id="CP036339">
    <property type="protein sequence ID" value="QDT71706.1"/>
    <property type="molecule type" value="Genomic_DNA"/>
</dbReference>
<evidence type="ECO:0000313" key="1">
    <source>
        <dbReference type="EMBL" id="QDT71706.1"/>
    </source>
</evidence>
<sequence length="157" mass="17275">MVFGFPDSYVTPDDPKRQRTELYGKFCTEATNAHDRHRRWPGTALFGRRSHLRKAAAPRVINVSSGYGQLDGMSANVPRYCLSKLALNGVTIMLAAALRAEGVAVNSMCPGWVRTDMGGPDATRSVEEGADTAVWLADEAPRELTGKFFRSRAEIAW</sequence>
<gene>
    <name evidence="1" type="primary">csgA_1</name>
    <name evidence="1" type="ORF">I41_08660</name>
</gene>
<dbReference type="GO" id="GO:0016616">
    <property type="term" value="F:oxidoreductase activity, acting on the CH-OH group of donors, NAD or NADP as acceptor"/>
    <property type="evidence" value="ECO:0007669"/>
    <property type="project" value="TreeGrafter"/>
</dbReference>
<name>A0A517TTL3_9BACT</name>
<proteinExistence type="predicted"/>
<dbReference type="PANTHER" id="PTHR45458">
    <property type="entry name" value="SHORT-CHAIN DEHYDROGENASE/REDUCTASE SDR"/>
    <property type="match status" value="1"/>
</dbReference>
<dbReference type="InterPro" id="IPR036291">
    <property type="entry name" value="NAD(P)-bd_dom_sf"/>
</dbReference>
<keyword evidence="2" id="KW-1185">Reference proteome</keyword>
<organism evidence="1 2">
    <name type="scientific">Lacipirellula limnantheis</name>
    <dbReference type="NCBI Taxonomy" id="2528024"/>
    <lineage>
        <taxon>Bacteria</taxon>
        <taxon>Pseudomonadati</taxon>
        <taxon>Planctomycetota</taxon>
        <taxon>Planctomycetia</taxon>
        <taxon>Pirellulales</taxon>
        <taxon>Lacipirellulaceae</taxon>
        <taxon>Lacipirellula</taxon>
    </lineage>
</organism>
<dbReference type="AlphaFoldDB" id="A0A517TTL3"/>
<dbReference type="PRINTS" id="PR00081">
    <property type="entry name" value="GDHRDH"/>
</dbReference>
<evidence type="ECO:0000313" key="2">
    <source>
        <dbReference type="Proteomes" id="UP000317909"/>
    </source>
</evidence>
<accession>A0A517TTL3</accession>